<gene>
    <name evidence="2" type="ORF">METZ01_LOCUS237321</name>
</gene>
<dbReference type="InterPro" id="IPR036866">
    <property type="entry name" value="RibonucZ/Hydroxyglut_hydro"/>
</dbReference>
<sequence>MGSGGSFGSPLAWQRNGKIDINNQRNFRTRSSALININGTNILIDTSPDLRQQLYDAKCTQINTVLFTHGHSDHTSGLPDMRAISLINDKIIPAFAPIEMEKEILSCYK</sequence>
<dbReference type="Gene3D" id="3.60.15.10">
    <property type="entry name" value="Ribonuclease Z/Hydroxyacylglutathione hydrolase-like"/>
    <property type="match status" value="1"/>
</dbReference>
<evidence type="ECO:0000313" key="2">
    <source>
        <dbReference type="EMBL" id="SVB84467.1"/>
    </source>
</evidence>
<dbReference type="SUPFAM" id="SSF56281">
    <property type="entry name" value="Metallo-hydrolase/oxidoreductase"/>
    <property type="match status" value="1"/>
</dbReference>
<feature type="domain" description="Metallo-beta-lactamase" evidence="1">
    <location>
        <begin position="40"/>
        <end position="101"/>
    </location>
</feature>
<proteinExistence type="predicted"/>
<protein>
    <recommendedName>
        <fullName evidence="1">Metallo-beta-lactamase domain-containing protein</fullName>
    </recommendedName>
</protein>
<evidence type="ECO:0000259" key="1">
    <source>
        <dbReference type="Pfam" id="PF12706"/>
    </source>
</evidence>
<dbReference type="EMBL" id="UINC01060204">
    <property type="protein sequence ID" value="SVB84467.1"/>
    <property type="molecule type" value="Genomic_DNA"/>
</dbReference>
<dbReference type="PANTHER" id="PTHR42663">
    <property type="entry name" value="HYDROLASE C777.06C-RELATED-RELATED"/>
    <property type="match status" value="1"/>
</dbReference>
<organism evidence="2">
    <name type="scientific">marine metagenome</name>
    <dbReference type="NCBI Taxonomy" id="408172"/>
    <lineage>
        <taxon>unclassified sequences</taxon>
        <taxon>metagenomes</taxon>
        <taxon>ecological metagenomes</taxon>
    </lineage>
</organism>
<dbReference type="Pfam" id="PF12706">
    <property type="entry name" value="Lactamase_B_2"/>
    <property type="match status" value="1"/>
</dbReference>
<feature type="non-terminal residue" evidence="2">
    <location>
        <position position="109"/>
    </location>
</feature>
<accession>A0A382HC41</accession>
<dbReference type="AlphaFoldDB" id="A0A382HC41"/>
<dbReference type="InterPro" id="IPR001279">
    <property type="entry name" value="Metallo-B-lactamas"/>
</dbReference>
<name>A0A382HC41_9ZZZZ</name>
<reference evidence="2" key="1">
    <citation type="submission" date="2018-05" db="EMBL/GenBank/DDBJ databases">
        <authorList>
            <person name="Lanie J.A."/>
            <person name="Ng W.-L."/>
            <person name="Kazmierczak K.M."/>
            <person name="Andrzejewski T.M."/>
            <person name="Davidsen T.M."/>
            <person name="Wayne K.J."/>
            <person name="Tettelin H."/>
            <person name="Glass J.I."/>
            <person name="Rusch D."/>
            <person name="Podicherti R."/>
            <person name="Tsui H.-C.T."/>
            <person name="Winkler M.E."/>
        </authorList>
    </citation>
    <scope>NUCLEOTIDE SEQUENCE</scope>
</reference>
<dbReference type="PANTHER" id="PTHR42663:SF6">
    <property type="entry name" value="HYDROLASE C777.06C-RELATED"/>
    <property type="match status" value="1"/>
</dbReference>